<feature type="compositionally biased region" description="Low complexity" evidence="5">
    <location>
        <begin position="43"/>
        <end position="60"/>
    </location>
</feature>
<evidence type="ECO:0000256" key="2">
    <source>
        <dbReference type="ARBA" id="ARBA00023136"/>
    </source>
</evidence>
<evidence type="ECO:0000256" key="1">
    <source>
        <dbReference type="ARBA" id="ARBA00004442"/>
    </source>
</evidence>
<evidence type="ECO:0000313" key="9">
    <source>
        <dbReference type="EMBL" id="TKD50521.1"/>
    </source>
</evidence>
<dbReference type="Proteomes" id="UP000309138">
    <property type="component" value="Unassembled WGS sequence"/>
</dbReference>
<proteinExistence type="inferred from homology"/>
<evidence type="ECO:0000256" key="5">
    <source>
        <dbReference type="SAM" id="MobiDB-lite"/>
    </source>
</evidence>
<dbReference type="InterPro" id="IPR000531">
    <property type="entry name" value="Beta-barrel_TonB"/>
</dbReference>
<keyword evidence="9" id="KW-0675">Receptor</keyword>
<feature type="region of interest" description="Disordered" evidence="5">
    <location>
        <begin position="27"/>
        <end position="66"/>
    </location>
</feature>
<keyword evidence="10" id="KW-1185">Reference proteome</keyword>
<comment type="subcellular location">
    <subcellularLocation>
        <location evidence="1 4">Cell outer membrane</location>
    </subcellularLocation>
</comment>
<evidence type="ECO:0000313" key="10">
    <source>
        <dbReference type="Proteomes" id="UP000309138"/>
    </source>
</evidence>
<comment type="similarity">
    <text evidence="4">Belongs to the TonB-dependent receptor family.</text>
</comment>
<evidence type="ECO:0000259" key="8">
    <source>
        <dbReference type="Pfam" id="PF07715"/>
    </source>
</evidence>
<dbReference type="AlphaFoldDB" id="A0A4U1L144"/>
<name>A0A4U1L144_9SPHN</name>
<dbReference type="InterPro" id="IPR012910">
    <property type="entry name" value="Plug_dom"/>
</dbReference>
<dbReference type="EMBL" id="SWKR01000002">
    <property type="protein sequence ID" value="TKD50521.1"/>
    <property type="molecule type" value="Genomic_DNA"/>
</dbReference>
<evidence type="ECO:0000256" key="3">
    <source>
        <dbReference type="ARBA" id="ARBA00023237"/>
    </source>
</evidence>
<dbReference type="PANTHER" id="PTHR40980:SF5">
    <property type="entry name" value="TONB-DEPENDENT RECEPTOR"/>
    <property type="match status" value="1"/>
</dbReference>
<evidence type="ECO:0000259" key="7">
    <source>
        <dbReference type="Pfam" id="PF00593"/>
    </source>
</evidence>
<dbReference type="Pfam" id="PF00593">
    <property type="entry name" value="TonB_dep_Rec_b-barrel"/>
    <property type="match status" value="1"/>
</dbReference>
<keyword evidence="6" id="KW-0732">Signal</keyword>
<dbReference type="Gene3D" id="2.170.130.10">
    <property type="entry name" value="TonB-dependent receptor, plug domain"/>
    <property type="match status" value="1"/>
</dbReference>
<dbReference type="Pfam" id="PF07715">
    <property type="entry name" value="Plug"/>
    <property type="match status" value="1"/>
</dbReference>
<dbReference type="Gene3D" id="2.40.170.20">
    <property type="entry name" value="TonB-dependent receptor, beta-barrel domain"/>
    <property type="match status" value="1"/>
</dbReference>
<dbReference type="InterPro" id="IPR036942">
    <property type="entry name" value="Beta-barrel_TonB_sf"/>
</dbReference>
<dbReference type="PANTHER" id="PTHR40980">
    <property type="entry name" value="PLUG DOMAIN-CONTAINING PROTEIN"/>
    <property type="match status" value="1"/>
</dbReference>
<protein>
    <submittedName>
        <fullName evidence="9">TonB-dependent receptor</fullName>
    </submittedName>
</protein>
<evidence type="ECO:0000256" key="6">
    <source>
        <dbReference type="SAM" id="SignalP"/>
    </source>
</evidence>
<keyword evidence="4" id="KW-0798">TonB box</keyword>
<evidence type="ECO:0000256" key="4">
    <source>
        <dbReference type="RuleBase" id="RU003357"/>
    </source>
</evidence>
<organism evidence="9 10">
    <name type="scientific">Sphingomonas baiyangensis</name>
    <dbReference type="NCBI Taxonomy" id="2572576"/>
    <lineage>
        <taxon>Bacteria</taxon>
        <taxon>Pseudomonadati</taxon>
        <taxon>Pseudomonadota</taxon>
        <taxon>Alphaproteobacteria</taxon>
        <taxon>Sphingomonadales</taxon>
        <taxon>Sphingomonadaceae</taxon>
        <taxon>Sphingomonas</taxon>
    </lineage>
</organism>
<dbReference type="RefSeq" id="WP_136942463.1">
    <property type="nucleotide sequence ID" value="NZ_SWKR01000002.1"/>
</dbReference>
<keyword evidence="3" id="KW-0998">Cell outer membrane</keyword>
<dbReference type="SUPFAM" id="SSF56935">
    <property type="entry name" value="Porins"/>
    <property type="match status" value="1"/>
</dbReference>
<comment type="caution">
    <text evidence="9">The sequence shown here is derived from an EMBL/GenBank/DDBJ whole genome shotgun (WGS) entry which is preliminary data.</text>
</comment>
<dbReference type="OrthoDB" id="9768470at2"/>
<feature type="chain" id="PRO_5020983748" evidence="6">
    <location>
        <begin position="25"/>
        <end position="924"/>
    </location>
</feature>
<reference evidence="9 10" key="1">
    <citation type="submission" date="2019-04" db="EMBL/GenBank/DDBJ databases">
        <authorList>
            <person name="Yang Y."/>
            <person name="Wei D."/>
        </authorList>
    </citation>
    <scope>NUCLEOTIDE SEQUENCE [LARGE SCALE GENOMIC DNA]</scope>
    <source>
        <strain evidence="9 10">L-1-4w-11</strain>
    </source>
</reference>
<keyword evidence="2 4" id="KW-0472">Membrane</keyword>
<dbReference type="InterPro" id="IPR037066">
    <property type="entry name" value="Plug_dom_sf"/>
</dbReference>
<gene>
    <name evidence="9" type="ORF">FBR43_06910</name>
</gene>
<feature type="compositionally biased region" description="Polar residues" evidence="5">
    <location>
        <begin position="32"/>
        <end position="42"/>
    </location>
</feature>
<feature type="domain" description="TonB-dependent receptor plug" evidence="8">
    <location>
        <begin position="99"/>
        <end position="199"/>
    </location>
</feature>
<feature type="domain" description="TonB-dependent receptor-like beta-barrel" evidence="7">
    <location>
        <begin position="434"/>
        <end position="798"/>
    </location>
</feature>
<feature type="signal peptide" evidence="6">
    <location>
        <begin position="1"/>
        <end position="24"/>
    </location>
</feature>
<accession>A0A4U1L144</accession>
<dbReference type="GO" id="GO:0009279">
    <property type="term" value="C:cell outer membrane"/>
    <property type="evidence" value="ECO:0007669"/>
    <property type="project" value="UniProtKB-SubCell"/>
</dbReference>
<sequence>MTHKLAFGSLLLLTSHFVAPAALAQVSGSGGVSTTTPPAGQVTTPDAGGAAPTTPQTVGPDDTSQQVDQAEQEVEISAPGAGDVNEDIVVIGRNIPNVVRSTAQVISVLSSEDIARTGEGDIAGALTRVTGLSVVGNGFVFVRGLGDRYSSSLLNGLPLPSPEPLRRVVPLDIFPTNLVASALVQKSFSANYPGEFGGGAINLTTRAVPDESFIQIGGSVGFDTATTSQLGYVYDGGSADVFGYDDGTRTVPGFVKDAGINNTGLNPGQTAALRNAETTLLQENDDIPANWGADISMGTSFDVSNDVRIGVIAGGGISNSWRTRQALQQVANSADGGLASDFTAVTTDNRILVNGLLGLGAEVGDHRFRFTNLYIHDTLKQGILSAGDLDNLGIPGPFAPIPTYIEQYTNWFERQLFTSQFVGELDFDALQVDLRGAYANTKRKAPYERAFRYEYTAADGINDYINTLGGTTQTATVAFSDLNEDLWSGAIDLSYEFNWDRPVTLSAGYAYSDAQRQASRYLFRYVGPDNSTLNNTVGQLRPDFLLSQAVINFWGINLQNISGFGDNAAPAYEAQLEIHAGYVQAEAEAFDGVRATLGVRYEDAQQDVALLRADGVLPGTNLNNDYFLPAATITWNFAEDMQLRLHASKTIARPQFRELAPQIYIDFDSNRQFFGNPNLSDSELYNLEARYEWFFARDQRLTAAGFFKRIENPIETIAQVAPGSSTLLTGFSNAPEAQLWGGEIEVQKYFPLDTLGSLFAGTRLLALANYTYTQSNLQVGSQLVPNPIFGAADVAANLIFEDGAPLIGQSDHLVNAQLGLENEETMSQATLLVTYASDRVTSRGPVFDGVRLPDIVERPGVRFDVVYRQGISIGDDQTIELKVEGRNLTRTRYQEFQTFSNGARVDTNTFDLGRVISVGLSARL</sequence>